<dbReference type="Pfam" id="PF04991">
    <property type="entry name" value="LicD"/>
    <property type="match status" value="1"/>
</dbReference>
<evidence type="ECO:0000313" key="2">
    <source>
        <dbReference type="EMBL" id="RDL01111.1"/>
    </source>
</evidence>
<organism evidence="2 3">
    <name type="scientific">Weissella soli</name>
    <dbReference type="NCBI Taxonomy" id="155866"/>
    <lineage>
        <taxon>Bacteria</taxon>
        <taxon>Bacillati</taxon>
        <taxon>Bacillota</taxon>
        <taxon>Bacilli</taxon>
        <taxon>Lactobacillales</taxon>
        <taxon>Lactobacillaceae</taxon>
        <taxon>Weissella</taxon>
    </lineage>
</organism>
<dbReference type="PANTHER" id="PTHR43404">
    <property type="entry name" value="LIPOPOLYSACCHARIDE CHOLINEPHOSPHOTRANSFERASE LICD"/>
    <property type="match status" value="1"/>
</dbReference>
<dbReference type="EMBL" id="QRAS01000005">
    <property type="protein sequence ID" value="RDL01111.1"/>
    <property type="molecule type" value="Genomic_DNA"/>
</dbReference>
<keyword evidence="3" id="KW-1185">Reference proteome</keyword>
<gene>
    <name evidence="2" type="ORF">DFP99_1582</name>
</gene>
<proteinExistence type="predicted"/>
<dbReference type="InterPro" id="IPR052942">
    <property type="entry name" value="LPS_cholinephosphotransferase"/>
</dbReference>
<comment type="caution">
    <text evidence="2">The sequence shown here is derived from an EMBL/GenBank/DDBJ whole genome shotgun (WGS) entry which is preliminary data.</text>
</comment>
<dbReference type="InterPro" id="IPR007074">
    <property type="entry name" value="LicD/FKTN/FKRP_NTP_transf"/>
</dbReference>
<dbReference type="GO" id="GO:0009100">
    <property type="term" value="P:glycoprotein metabolic process"/>
    <property type="evidence" value="ECO:0007669"/>
    <property type="project" value="UniProtKB-ARBA"/>
</dbReference>
<dbReference type="GO" id="GO:0016740">
    <property type="term" value="F:transferase activity"/>
    <property type="evidence" value="ECO:0007669"/>
    <property type="project" value="UniProtKB-KW"/>
</dbReference>
<feature type="domain" description="LicD/FKTN/FKRP nucleotidyltransferase" evidence="1">
    <location>
        <begin position="39"/>
        <end position="260"/>
    </location>
</feature>
<evidence type="ECO:0000313" key="3">
    <source>
        <dbReference type="Proteomes" id="UP000254912"/>
    </source>
</evidence>
<keyword evidence="2" id="KW-0808">Transferase</keyword>
<sequence length="280" mass="32973">MVYKTMTAIEEQATEFISLTDIQAEMLNIMKDVIRFFDEQHINYVVTGGTALGAVRHQGFIPWDDDADIALARDDYEFFVKHYRPGSEAWELLSLEHTDNWYYSYARVANTHTMAVTEWAKVNNGIYIDIFPIDALPTSKFGQRVKYGQMKYLDLMRNSTRRLAIRREEPYWYLKWLFILLAKIHTTNQWARRQSSLAKHTNAKYHRRSTARSLYVVQGINGMREIFPTTTFDHTVFMPFEDTQVKVPADYEKYLTQLYGDWQVIPTGEERKSHAKFVHV</sequence>
<reference evidence="2 3" key="1">
    <citation type="submission" date="2018-07" db="EMBL/GenBank/DDBJ databases">
        <title>Genomic Encyclopedia of Type Strains, Phase III (KMG-III): the genomes of soil and plant-associated and newly described type strains.</title>
        <authorList>
            <person name="Whitman W."/>
        </authorList>
    </citation>
    <scope>NUCLEOTIDE SEQUENCE [LARGE SCALE GENOMIC DNA]</scope>
    <source>
        <strain evidence="2 3">CECT 7031</strain>
    </source>
</reference>
<evidence type="ECO:0000259" key="1">
    <source>
        <dbReference type="Pfam" id="PF04991"/>
    </source>
</evidence>
<dbReference type="PANTHER" id="PTHR43404:SF2">
    <property type="entry name" value="LIPOPOLYSACCHARIDE CHOLINEPHOSPHOTRANSFERASE LICD"/>
    <property type="match status" value="1"/>
</dbReference>
<dbReference type="KEGG" id="wso:WSWS_01518"/>
<dbReference type="Proteomes" id="UP000254912">
    <property type="component" value="Unassembled WGS sequence"/>
</dbReference>
<dbReference type="AlphaFoldDB" id="A0A288QZ28"/>
<protein>
    <submittedName>
        <fullName evidence="2">Lipopolysaccharide cholinephosphotransferase</fullName>
    </submittedName>
</protein>
<accession>A0A288QZ28</accession>
<name>A0A288QZ28_9LACO</name>